<name>A0ABM9N544_9LACO</name>
<keyword evidence="2" id="KW-0808">Transferase</keyword>
<protein>
    <submittedName>
        <fullName evidence="2">Sensor histidine kinase DipB regulating citrate/malate metabolism (CitA)</fullName>
        <ecNumber evidence="2">2.7.13.3</ecNumber>
    </submittedName>
</protein>
<dbReference type="PANTHER" id="PTHR40448:SF1">
    <property type="entry name" value="TWO-COMPONENT SENSOR HISTIDINE KINASE"/>
    <property type="match status" value="1"/>
</dbReference>
<dbReference type="PANTHER" id="PTHR40448">
    <property type="entry name" value="TWO-COMPONENT SENSOR HISTIDINE KINASE"/>
    <property type="match status" value="1"/>
</dbReference>
<dbReference type="EC" id="2.7.13.3" evidence="2"/>
<feature type="transmembrane region" description="Helical" evidence="1">
    <location>
        <begin position="26"/>
        <end position="45"/>
    </location>
</feature>
<gene>
    <name evidence="2" type="ORF">R54876_GBNLAHCA_00852</name>
</gene>
<keyword evidence="2" id="KW-0418">Kinase</keyword>
<proteinExistence type="predicted"/>
<dbReference type="GO" id="GO:0004673">
    <property type="term" value="F:protein histidine kinase activity"/>
    <property type="evidence" value="ECO:0007669"/>
    <property type="project" value="UniProtKB-EC"/>
</dbReference>
<evidence type="ECO:0000256" key="1">
    <source>
        <dbReference type="SAM" id="Phobius"/>
    </source>
</evidence>
<evidence type="ECO:0000313" key="3">
    <source>
        <dbReference type="Proteomes" id="UP001314241"/>
    </source>
</evidence>
<dbReference type="Proteomes" id="UP001314241">
    <property type="component" value="Unassembled WGS sequence"/>
</dbReference>
<keyword evidence="3" id="KW-1185">Reference proteome</keyword>
<dbReference type="EMBL" id="CAWVOH010000002">
    <property type="protein sequence ID" value="CAK8054290.1"/>
    <property type="molecule type" value="Genomic_DNA"/>
</dbReference>
<reference evidence="2 3" key="1">
    <citation type="submission" date="2024-01" db="EMBL/GenBank/DDBJ databases">
        <authorList>
            <person name="Botero Cardona J."/>
        </authorList>
    </citation>
    <scope>NUCLEOTIDE SEQUENCE [LARGE SCALE GENOMIC DNA]</scope>
    <source>
        <strain evidence="2 3">LMG 33000</strain>
    </source>
</reference>
<organism evidence="2 3">
    <name type="scientific">Eupransor demetentiae</name>
    <dbReference type="NCBI Taxonomy" id="3109584"/>
    <lineage>
        <taxon>Bacteria</taxon>
        <taxon>Bacillati</taxon>
        <taxon>Bacillota</taxon>
        <taxon>Bacilli</taxon>
        <taxon>Lactobacillales</taxon>
        <taxon>Lactobacillaceae</taxon>
        <taxon>Eupransor</taxon>
    </lineage>
</organism>
<sequence>MFKTAVTEELASSSEFEELFNEASPINWLLILLVLALVSLIVALVQSRRLLHKEQLEKEALAAHLNDLNPDLENYRIFRHDYRNVIASLAMSLEEGNIAESRRIYESVLDESLFLLNTPRLNLSKIEVPAIRSLILVKALEAEKVGVSFKLETIGCFEDTAINRSLTLYRVFALLLDEAILVLKDFPDSKVNLGFITSNQIQKIIVSYPMVPGLAAIERKTINRITRIMERDQRLALIREERGGNFYQTLTIEE</sequence>
<keyword evidence="1" id="KW-0812">Transmembrane</keyword>
<accession>A0ABM9N544</accession>
<dbReference type="RefSeq" id="WP_349641845.1">
    <property type="nucleotide sequence ID" value="NZ_CAWVOH010000002.1"/>
</dbReference>
<comment type="caution">
    <text evidence="2">The sequence shown here is derived from an EMBL/GenBank/DDBJ whole genome shotgun (WGS) entry which is preliminary data.</text>
</comment>
<keyword evidence="1" id="KW-1133">Transmembrane helix</keyword>
<evidence type="ECO:0000313" key="2">
    <source>
        <dbReference type="EMBL" id="CAK8054290.1"/>
    </source>
</evidence>
<keyword evidence="1" id="KW-0472">Membrane</keyword>